<dbReference type="Proteomes" id="UP000202306">
    <property type="component" value="Segment"/>
</dbReference>
<dbReference type="RefSeq" id="YP_009273999.1">
    <property type="nucleotide sequence ID" value="NC_030911.1"/>
</dbReference>
<dbReference type="EMBL" id="KU998237">
    <property type="protein sequence ID" value="ANA85614.1"/>
    <property type="molecule type" value="Genomic_DNA"/>
</dbReference>
<keyword evidence="2" id="KW-1185">Reference proteome</keyword>
<proteinExistence type="predicted"/>
<organism evidence="1 2">
    <name type="scientific">Gordonia phage Vendetta</name>
    <dbReference type="NCBI Taxonomy" id="1838082"/>
    <lineage>
        <taxon>Viruses</taxon>
        <taxon>Duplodnaviria</taxon>
        <taxon>Heunggongvirae</taxon>
        <taxon>Uroviricota</taxon>
        <taxon>Caudoviricetes</taxon>
        <taxon>Ruthgordonvirinae</taxon>
        <taxon>Vendettavirus</taxon>
        <taxon>Vendettavirus vendetta</taxon>
    </lineage>
</organism>
<name>A0A160DFK4_9CAUD</name>
<sequence>MDQKQVDELIGKFRELRELDAWLAEQHAETRGLFTEVAFSLKALCEAVPAWKDYVTEALQK</sequence>
<dbReference type="KEGG" id="vg:28800241"/>
<protein>
    <submittedName>
        <fullName evidence="1">Uncharacterized protein</fullName>
    </submittedName>
</protein>
<dbReference type="OrthoDB" id="40003at10239"/>
<gene>
    <name evidence="1" type="primary">67</name>
    <name evidence="1" type="ORF">PBI_VENDETTA_67</name>
</gene>
<evidence type="ECO:0000313" key="1">
    <source>
        <dbReference type="EMBL" id="ANA85614.1"/>
    </source>
</evidence>
<evidence type="ECO:0000313" key="2">
    <source>
        <dbReference type="Proteomes" id="UP000202306"/>
    </source>
</evidence>
<accession>A0A160DFK4</accession>
<dbReference type="GeneID" id="28800241"/>
<reference evidence="1 2" key="1">
    <citation type="submission" date="2016-03" db="EMBL/GenBank/DDBJ databases">
        <authorList>
            <person name="Stanton A.J."/>
            <person name="Montgomery M.T."/>
            <person name="Guerrero C.A."/>
            <person name="Mavrich T.N."/>
            <person name="Pope W.H."/>
            <person name="Garlena R.A."/>
            <person name="Russell D.A."/>
            <person name="Jacobs-Sera D."/>
            <person name="Hendrix R.W."/>
            <person name="Hatfull G.F."/>
        </authorList>
    </citation>
    <scope>NUCLEOTIDE SEQUENCE [LARGE SCALE GENOMIC DNA]</scope>
</reference>